<dbReference type="Gene3D" id="3.40.640.10">
    <property type="entry name" value="Type I PLP-dependent aspartate aminotransferase-like (Major domain)"/>
    <property type="match status" value="1"/>
</dbReference>
<evidence type="ECO:0000256" key="7">
    <source>
        <dbReference type="ARBA" id="ARBA00022605"/>
    </source>
</evidence>
<organism evidence="13">
    <name type="scientific">marine metagenome</name>
    <dbReference type="NCBI Taxonomy" id="408172"/>
    <lineage>
        <taxon>unclassified sequences</taxon>
        <taxon>metagenomes</taxon>
        <taxon>ecological metagenomes</taxon>
    </lineage>
</organism>
<dbReference type="SUPFAM" id="SSF53383">
    <property type="entry name" value="PLP-dependent transferases"/>
    <property type="match status" value="1"/>
</dbReference>
<evidence type="ECO:0000256" key="6">
    <source>
        <dbReference type="ARBA" id="ARBA00022576"/>
    </source>
</evidence>
<evidence type="ECO:0000256" key="10">
    <source>
        <dbReference type="ARBA" id="ARBA00023299"/>
    </source>
</evidence>
<evidence type="ECO:0000259" key="12">
    <source>
        <dbReference type="Pfam" id="PF00266"/>
    </source>
</evidence>
<evidence type="ECO:0000256" key="11">
    <source>
        <dbReference type="SAM" id="MobiDB-lite"/>
    </source>
</evidence>
<dbReference type="PANTHER" id="PTHR21152">
    <property type="entry name" value="AMINOTRANSFERASE CLASS V"/>
    <property type="match status" value="1"/>
</dbReference>
<evidence type="ECO:0000256" key="5">
    <source>
        <dbReference type="ARBA" id="ARBA00022490"/>
    </source>
</evidence>
<protein>
    <recommendedName>
        <fullName evidence="4">phosphoserine transaminase</fullName>
        <ecNumber evidence="4">2.6.1.52</ecNumber>
    </recommendedName>
</protein>
<dbReference type="GO" id="GO:0019265">
    <property type="term" value="P:glycine biosynthetic process, by transamination of glyoxylate"/>
    <property type="evidence" value="ECO:0007669"/>
    <property type="project" value="TreeGrafter"/>
</dbReference>
<dbReference type="InterPro" id="IPR006271">
    <property type="entry name" value="Pser_aminoTfrase_methanosarc"/>
</dbReference>
<evidence type="ECO:0000256" key="9">
    <source>
        <dbReference type="ARBA" id="ARBA00022898"/>
    </source>
</evidence>
<dbReference type="PIRSF" id="PIRSF000525">
    <property type="entry name" value="SerC"/>
    <property type="match status" value="1"/>
</dbReference>
<dbReference type="EMBL" id="UINC01024782">
    <property type="protein sequence ID" value="SVA99125.1"/>
    <property type="molecule type" value="Genomic_DNA"/>
</dbReference>
<dbReference type="NCBIfam" id="NF002841">
    <property type="entry name" value="PRK03080.1-2"/>
    <property type="match status" value="1"/>
</dbReference>
<dbReference type="InterPro" id="IPR015424">
    <property type="entry name" value="PyrdxlP-dep_Trfase"/>
</dbReference>
<dbReference type="InterPro" id="IPR000192">
    <property type="entry name" value="Aminotrans_V_dom"/>
</dbReference>
<keyword evidence="10" id="KW-0718">Serine biosynthesis</keyword>
<dbReference type="InterPro" id="IPR022278">
    <property type="entry name" value="Pser_aminoTfrase"/>
</dbReference>
<dbReference type="Gene3D" id="3.90.1150.10">
    <property type="entry name" value="Aspartate Aminotransferase, domain 1"/>
    <property type="match status" value="1"/>
</dbReference>
<proteinExistence type="inferred from homology"/>
<dbReference type="GO" id="GO:0004648">
    <property type="term" value="F:O-phospho-L-serine:2-oxoglutarate aminotransferase activity"/>
    <property type="evidence" value="ECO:0007669"/>
    <property type="project" value="UniProtKB-EC"/>
</dbReference>
<comment type="pathway">
    <text evidence="2">Amino-acid biosynthesis; L-serine biosynthesis; L-serine from 3-phospho-D-glycerate: step 2/3.</text>
</comment>
<comment type="cofactor">
    <cofactor evidence="1">
        <name>pyridoxal 5'-phosphate</name>
        <dbReference type="ChEBI" id="CHEBI:597326"/>
    </cofactor>
</comment>
<evidence type="ECO:0000256" key="8">
    <source>
        <dbReference type="ARBA" id="ARBA00022679"/>
    </source>
</evidence>
<dbReference type="GO" id="GO:0004760">
    <property type="term" value="F:L-serine-pyruvate transaminase activity"/>
    <property type="evidence" value="ECO:0007669"/>
    <property type="project" value="TreeGrafter"/>
</dbReference>
<dbReference type="Pfam" id="PF00266">
    <property type="entry name" value="Aminotran_5"/>
    <property type="match status" value="1"/>
</dbReference>
<sequence length="387" mass="43927">MKINKPNSKPNNPNFSSGPTTKRPGWTTKHLEFALLGRSHRSPDCKARLKEVIEKSKKILSLPEDYLLGIMPGSDTGALEAALWCLLGHRGVDVLAWENFGKDWVIDVVDQLQINDRNVHLADYGNLPDLSKVNFNNDVIFTWNGTTSGVKVPNGEWISSNREGLTICDATSAIFAMPIDYEKCDVITWSWQKVLGGEAAHGMLALSPRAIERLTTYIPKWPIPKAFRLAENKKLISDIFEGNTINTPSMMSVEDILDTLQWVEHIGGLKELFNRSDKSLLYISEWIENNSSFEFMNSNKQTRSNTGITFQIKDNWFKSIEETKQKEIMNKIFSLLYKENVAYDITGYPKAPPSFRVWGGGTVDPEDINILLPWIDWAYHETKINLD</sequence>
<dbReference type="GO" id="GO:0008453">
    <property type="term" value="F:alanine-glyoxylate transaminase activity"/>
    <property type="evidence" value="ECO:0007669"/>
    <property type="project" value="TreeGrafter"/>
</dbReference>
<keyword evidence="9" id="KW-0663">Pyridoxal phosphate</keyword>
<evidence type="ECO:0000256" key="2">
    <source>
        <dbReference type="ARBA" id="ARBA00005099"/>
    </source>
</evidence>
<name>A0A382AC68_9ZZZZ</name>
<dbReference type="PANTHER" id="PTHR21152:SF40">
    <property type="entry name" value="ALANINE--GLYOXYLATE AMINOTRANSFERASE"/>
    <property type="match status" value="1"/>
</dbReference>
<feature type="region of interest" description="Disordered" evidence="11">
    <location>
        <begin position="1"/>
        <end position="25"/>
    </location>
</feature>
<dbReference type="CDD" id="cd01494">
    <property type="entry name" value="AAT_I"/>
    <property type="match status" value="1"/>
</dbReference>
<keyword evidence="6" id="KW-0032">Aminotransferase</keyword>
<dbReference type="InterPro" id="IPR015421">
    <property type="entry name" value="PyrdxlP-dep_Trfase_major"/>
</dbReference>
<dbReference type="InterPro" id="IPR015422">
    <property type="entry name" value="PyrdxlP-dep_Trfase_small"/>
</dbReference>
<dbReference type="UniPathway" id="UPA00135">
    <property type="reaction ID" value="UER00197"/>
</dbReference>
<feature type="domain" description="Aminotransferase class V" evidence="12">
    <location>
        <begin position="139"/>
        <end position="314"/>
    </location>
</feature>
<dbReference type="GO" id="GO:0006564">
    <property type="term" value="P:L-serine biosynthetic process"/>
    <property type="evidence" value="ECO:0007669"/>
    <property type="project" value="UniProtKB-KW"/>
</dbReference>
<dbReference type="EC" id="2.6.1.52" evidence="4"/>
<feature type="compositionally biased region" description="Low complexity" evidence="11">
    <location>
        <begin position="1"/>
        <end position="17"/>
    </location>
</feature>
<keyword evidence="5" id="KW-0963">Cytoplasm</keyword>
<evidence type="ECO:0000256" key="3">
    <source>
        <dbReference type="ARBA" id="ARBA00006904"/>
    </source>
</evidence>
<keyword evidence="7" id="KW-0028">Amino-acid biosynthesis</keyword>
<accession>A0A382AC68</accession>
<dbReference type="AlphaFoldDB" id="A0A382AC68"/>
<gene>
    <name evidence="13" type="ORF">METZ01_LOCUS151979</name>
</gene>
<keyword evidence="8" id="KW-0808">Transferase</keyword>
<evidence type="ECO:0000313" key="13">
    <source>
        <dbReference type="EMBL" id="SVA99125.1"/>
    </source>
</evidence>
<dbReference type="NCBIfam" id="TIGR01365">
    <property type="entry name" value="serC_2"/>
    <property type="match status" value="1"/>
</dbReference>
<evidence type="ECO:0000256" key="4">
    <source>
        <dbReference type="ARBA" id="ARBA00013030"/>
    </source>
</evidence>
<evidence type="ECO:0000256" key="1">
    <source>
        <dbReference type="ARBA" id="ARBA00001933"/>
    </source>
</evidence>
<dbReference type="GO" id="GO:0005777">
    <property type="term" value="C:peroxisome"/>
    <property type="evidence" value="ECO:0007669"/>
    <property type="project" value="TreeGrafter"/>
</dbReference>
<reference evidence="13" key="1">
    <citation type="submission" date="2018-05" db="EMBL/GenBank/DDBJ databases">
        <authorList>
            <person name="Lanie J.A."/>
            <person name="Ng W.-L."/>
            <person name="Kazmierczak K.M."/>
            <person name="Andrzejewski T.M."/>
            <person name="Davidsen T.M."/>
            <person name="Wayne K.J."/>
            <person name="Tettelin H."/>
            <person name="Glass J.I."/>
            <person name="Rusch D."/>
            <person name="Podicherti R."/>
            <person name="Tsui H.-C.T."/>
            <person name="Winkler M.E."/>
        </authorList>
    </citation>
    <scope>NUCLEOTIDE SEQUENCE</scope>
</reference>
<comment type="similarity">
    <text evidence="3">Belongs to the class-V pyridoxal-phosphate-dependent aminotransferase family. SerC subfamily.</text>
</comment>